<dbReference type="Proteomes" id="UP000821845">
    <property type="component" value="Chromosome 2"/>
</dbReference>
<dbReference type="EMBL" id="CM023482">
    <property type="protein sequence ID" value="KAH6939756.1"/>
    <property type="molecule type" value="Genomic_DNA"/>
</dbReference>
<evidence type="ECO:0000313" key="1">
    <source>
        <dbReference type="EMBL" id="KAH6939756.1"/>
    </source>
</evidence>
<comment type="caution">
    <text evidence="1">The sequence shown here is derived from an EMBL/GenBank/DDBJ whole genome shotgun (WGS) entry which is preliminary data.</text>
</comment>
<accession>A0ACB7T0W9</accession>
<proteinExistence type="predicted"/>
<evidence type="ECO:0000313" key="2">
    <source>
        <dbReference type="Proteomes" id="UP000821845"/>
    </source>
</evidence>
<name>A0ACB7T0W9_HYAAI</name>
<reference evidence="1" key="1">
    <citation type="submission" date="2020-05" db="EMBL/GenBank/DDBJ databases">
        <title>Large-scale comparative analyses of tick genomes elucidate their genetic diversity and vector capacities.</title>
        <authorList>
            <person name="Jia N."/>
            <person name="Wang J."/>
            <person name="Shi W."/>
            <person name="Du L."/>
            <person name="Sun Y."/>
            <person name="Zhan W."/>
            <person name="Jiang J."/>
            <person name="Wang Q."/>
            <person name="Zhang B."/>
            <person name="Ji P."/>
            <person name="Sakyi L.B."/>
            <person name="Cui X."/>
            <person name="Yuan T."/>
            <person name="Jiang B."/>
            <person name="Yang W."/>
            <person name="Lam T.T.-Y."/>
            <person name="Chang Q."/>
            <person name="Ding S."/>
            <person name="Wang X."/>
            <person name="Zhu J."/>
            <person name="Ruan X."/>
            <person name="Zhao L."/>
            <person name="Wei J."/>
            <person name="Que T."/>
            <person name="Du C."/>
            <person name="Cheng J."/>
            <person name="Dai P."/>
            <person name="Han X."/>
            <person name="Huang E."/>
            <person name="Gao Y."/>
            <person name="Liu J."/>
            <person name="Shao H."/>
            <person name="Ye R."/>
            <person name="Li L."/>
            <person name="Wei W."/>
            <person name="Wang X."/>
            <person name="Wang C."/>
            <person name="Yang T."/>
            <person name="Huo Q."/>
            <person name="Li W."/>
            <person name="Guo W."/>
            <person name="Chen H."/>
            <person name="Zhou L."/>
            <person name="Ni X."/>
            <person name="Tian J."/>
            <person name="Zhou Y."/>
            <person name="Sheng Y."/>
            <person name="Liu T."/>
            <person name="Pan Y."/>
            <person name="Xia L."/>
            <person name="Li J."/>
            <person name="Zhao F."/>
            <person name="Cao W."/>
        </authorList>
    </citation>
    <scope>NUCLEOTIDE SEQUENCE</scope>
    <source>
        <strain evidence="1">Hyas-2018</strain>
    </source>
</reference>
<sequence length="101" mass="11399">MCKKMSSSRCVVEEEPSSAIEKQRYDGWYNNLAHQDWGAVESQLVRKAPSSYADGVYMIAEGRPSARSLSQELFKGEDGLPSIRNLTVLFVFFGEWSLALF</sequence>
<protein>
    <submittedName>
        <fullName evidence="1">Uncharacterized protein</fullName>
    </submittedName>
</protein>
<organism evidence="1 2">
    <name type="scientific">Hyalomma asiaticum</name>
    <name type="common">Tick</name>
    <dbReference type="NCBI Taxonomy" id="266040"/>
    <lineage>
        <taxon>Eukaryota</taxon>
        <taxon>Metazoa</taxon>
        <taxon>Ecdysozoa</taxon>
        <taxon>Arthropoda</taxon>
        <taxon>Chelicerata</taxon>
        <taxon>Arachnida</taxon>
        <taxon>Acari</taxon>
        <taxon>Parasitiformes</taxon>
        <taxon>Ixodida</taxon>
        <taxon>Ixodoidea</taxon>
        <taxon>Ixodidae</taxon>
        <taxon>Hyalomminae</taxon>
        <taxon>Hyalomma</taxon>
    </lineage>
</organism>
<gene>
    <name evidence="1" type="ORF">HPB50_021560</name>
</gene>
<keyword evidence="2" id="KW-1185">Reference proteome</keyword>